<accession>A0ABN8XS55</accession>
<name>A0ABN8XS55_RANTA</name>
<dbReference type="EMBL" id="OX459937">
    <property type="protein sequence ID" value="CAI9152227.1"/>
    <property type="molecule type" value="Genomic_DNA"/>
</dbReference>
<reference evidence="1" key="1">
    <citation type="submission" date="2023-04" db="EMBL/GenBank/DDBJ databases">
        <authorList>
            <consortium name="ELIXIR-Norway"/>
        </authorList>
    </citation>
    <scope>NUCLEOTIDE SEQUENCE [LARGE SCALE GENOMIC DNA]</scope>
</reference>
<protein>
    <submittedName>
        <fullName evidence="1">Uncharacterized protein</fullName>
    </submittedName>
</protein>
<dbReference type="Proteomes" id="UP001176941">
    <property type="component" value="Chromosome 1"/>
</dbReference>
<evidence type="ECO:0000313" key="2">
    <source>
        <dbReference type="Proteomes" id="UP001176941"/>
    </source>
</evidence>
<gene>
    <name evidence="1" type="ORF">MRATA1EN1_LOCUS1189</name>
</gene>
<proteinExistence type="predicted"/>
<organism evidence="1 2">
    <name type="scientific">Rangifer tarandus platyrhynchus</name>
    <name type="common">Svalbard reindeer</name>
    <dbReference type="NCBI Taxonomy" id="3082113"/>
    <lineage>
        <taxon>Eukaryota</taxon>
        <taxon>Metazoa</taxon>
        <taxon>Chordata</taxon>
        <taxon>Craniata</taxon>
        <taxon>Vertebrata</taxon>
        <taxon>Euteleostomi</taxon>
        <taxon>Mammalia</taxon>
        <taxon>Eutheria</taxon>
        <taxon>Laurasiatheria</taxon>
        <taxon>Artiodactyla</taxon>
        <taxon>Ruminantia</taxon>
        <taxon>Pecora</taxon>
        <taxon>Cervidae</taxon>
        <taxon>Odocoileinae</taxon>
        <taxon>Rangifer</taxon>
    </lineage>
</organism>
<keyword evidence="2" id="KW-1185">Reference proteome</keyword>
<sequence>MGMTSQRDLEGHDDKLELPQGSVESHLCNCESELPTLHLIRCGEQALMPPPLLSHRGAQGLSFLPQISASSTSRPLHLENEALGQKAPPALRCSCPGTFSFISYLIDCITFSEHRSDGGQAFYEETGIPALSCRSSQCAGGQIFGVGPTAQSRP</sequence>
<evidence type="ECO:0000313" key="1">
    <source>
        <dbReference type="EMBL" id="CAI9152227.1"/>
    </source>
</evidence>